<evidence type="ECO:0008006" key="5">
    <source>
        <dbReference type="Google" id="ProtNLM"/>
    </source>
</evidence>
<dbReference type="GO" id="GO:0005634">
    <property type="term" value="C:nucleus"/>
    <property type="evidence" value="ECO:0007669"/>
    <property type="project" value="InterPro"/>
</dbReference>
<dbReference type="PANTHER" id="PTHR11875">
    <property type="entry name" value="TESTIS-SPECIFIC Y-ENCODED PROTEIN"/>
    <property type="match status" value="1"/>
</dbReference>
<proteinExistence type="inferred from homology"/>
<reference evidence="4" key="1">
    <citation type="submission" date="2021-01" db="EMBL/GenBank/DDBJ databases">
        <authorList>
            <person name="Corre E."/>
            <person name="Pelletier E."/>
            <person name="Niang G."/>
            <person name="Scheremetjew M."/>
            <person name="Finn R."/>
            <person name="Kale V."/>
            <person name="Holt S."/>
            <person name="Cochrane G."/>
            <person name="Meng A."/>
            <person name="Brown T."/>
            <person name="Cohen L."/>
        </authorList>
    </citation>
    <scope>NUCLEOTIDE SEQUENCE</scope>
    <source>
        <strain evidence="4">10249 10 AB</strain>
    </source>
</reference>
<dbReference type="GO" id="GO:0006334">
    <property type="term" value="P:nucleosome assembly"/>
    <property type="evidence" value="ECO:0007669"/>
    <property type="project" value="InterPro"/>
</dbReference>
<name>A0A7S4AXC4_9STRA</name>
<comment type="similarity">
    <text evidence="1 2">Belongs to the nucleosome assembly protein (NAP) family.</text>
</comment>
<gene>
    <name evidence="4" type="ORF">PAUS00366_LOCUS22830</name>
</gene>
<evidence type="ECO:0000256" key="1">
    <source>
        <dbReference type="ARBA" id="ARBA00009947"/>
    </source>
</evidence>
<feature type="region of interest" description="Disordered" evidence="3">
    <location>
        <begin position="67"/>
        <end position="90"/>
    </location>
</feature>
<dbReference type="Gene3D" id="1.20.5.1500">
    <property type="match status" value="1"/>
</dbReference>
<feature type="compositionally biased region" description="Acidic residues" evidence="3">
    <location>
        <begin position="80"/>
        <end position="90"/>
    </location>
</feature>
<protein>
    <recommendedName>
        <fullName evidence="5">Nucleosome assembly protein</fullName>
    </recommendedName>
</protein>
<dbReference type="Gene3D" id="3.30.1120.90">
    <property type="entry name" value="Nucleosome assembly protein"/>
    <property type="match status" value="1"/>
</dbReference>
<dbReference type="Pfam" id="PF00956">
    <property type="entry name" value="NAP"/>
    <property type="match status" value="1"/>
</dbReference>
<sequence length="367" mass="41468">MATEDETATTMTNEEKIQAEIEKAKDMKISEMKMKLMAKGVLTSNFIEKDEFIRAYAEAMVKDEASGTSSGLKGLKQNDNGDEEGGEEECITEGLPPYIKLRVEKLKDINTEREELTKQYLAERAALEAKFQRLSEPLYERRKEIILGKMDDEIASAGETEESGAGAEGEEMDRGIPMFWACAIQQMPVTQGMVSEKDIKCLGYLEDIKCFNYENGEGFKLEFYFAANDYFENSVLTKSYDVPNLLLADEPILKNVQGCEIEWKGNNSLTHVEVTKQQRGTGKNAGQVRTVTKKVGCDSFFNFFTPPVMPNLETMDEEECIRVETEFDDDYDVAQSFRSHIIPKAIEWFAGDAMEKELEAAMEGMEL</sequence>
<dbReference type="InterPro" id="IPR002164">
    <property type="entry name" value="NAP_family"/>
</dbReference>
<evidence type="ECO:0000256" key="3">
    <source>
        <dbReference type="SAM" id="MobiDB-lite"/>
    </source>
</evidence>
<accession>A0A7S4AXC4</accession>
<dbReference type="SUPFAM" id="SSF143113">
    <property type="entry name" value="NAP-like"/>
    <property type="match status" value="1"/>
</dbReference>
<evidence type="ECO:0000313" key="4">
    <source>
        <dbReference type="EMBL" id="CAE0730045.1"/>
    </source>
</evidence>
<dbReference type="AlphaFoldDB" id="A0A7S4AXC4"/>
<dbReference type="EMBL" id="HBIX01034909">
    <property type="protein sequence ID" value="CAE0730045.1"/>
    <property type="molecule type" value="Transcribed_RNA"/>
</dbReference>
<dbReference type="InterPro" id="IPR037231">
    <property type="entry name" value="NAP-like_sf"/>
</dbReference>
<evidence type="ECO:0000256" key="2">
    <source>
        <dbReference type="RuleBase" id="RU003876"/>
    </source>
</evidence>
<organism evidence="4">
    <name type="scientific">Pseudo-nitzschia australis</name>
    <dbReference type="NCBI Taxonomy" id="44445"/>
    <lineage>
        <taxon>Eukaryota</taxon>
        <taxon>Sar</taxon>
        <taxon>Stramenopiles</taxon>
        <taxon>Ochrophyta</taxon>
        <taxon>Bacillariophyta</taxon>
        <taxon>Bacillariophyceae</taxon>
        <taxon>Bacillariophycidae</taxon>
        <taxon>Bacillariales</taxon>
        <taxon>Bacillariaceae</taxon>
        <taxon>Pseudo-nitzschia</taxon>
    </lineage>
</organism>